<reference evidence="2 3" key="1">
    <citation type="submission" date="2018-11" db="EMBL/GenBank/DDBJ databases">
        <authorList>
            <person name="Li F."/>
        </authorList>
    </citation>
    <scope>NUCLEOTIDE SEQUENCE [LARGE SCALE GENOMIC DNA]</scope>
    <source>
        <strain evidence="2 3">Gsoil 097</strain>
    </source>
</reference>
<dbReference type="Pfam" id="PF13360">
    <property type="entry name" value="PQQ_2"/>
    <property type="match status" value="1"/>
</dbReference>
<dbReference type="OrthoDB" id="3819117at2"/>
<feature type="domain" description="Pyrrolo-quinoline quinone repeat" evidence="1">
    <location>
        <begin position="259"/>
        <end position="401"/>
    </location>
</feature>
<evidence type="ECO:0000259" key="1">
    <source>
        <dbReference type="Pfam" id="PF13360"/>
    </source>
</evidence>
<evidence type="ECO:0000313" key="2">
    <source>
        <dbReference type="EMBL" id="RNL61998.1"/>
    </source>
</evidence>
<dbReference type="InterPro" id="IPR015943">
    <property type="entry name" value="WD40/YVTN_repeat-like_dom_sf"/>
</dbReference>
<dbReference type="Gene3D" id="2.130.10.10">
    <property type="entry name" value="YVTN repeat-like/Quinoprotein amine dehydrogenase"/>
    <property type="match status" value="1"/>
</dbReference>
<dbReference type="InterPro" id="IPR002372">
    <property type="entry name" value="PQQ_rpt_dom"/>
</dbReference>
<accession>A0A3N0CEZ1</accession>
<dbReference type="Proteomes" id="UP000267128">
    <property type="component" value="Unassembled WGS sequence"/>
</dbReference>
<proteinExistence type="predicted"/>
<keyword evidence="3" id="KW-1185">Reference proteome</keyword>
<name>A0A3N0CEZ1_9ACTN</name>
<evidence type="ECO:0000313" key="3">
    <source>
        <dbReference type="Proteomes" id="UP000267128"/>
    </source>
</evidence>
<dbReference type="AlphaFoldDB" id="A0A3N0CEZ1"/>
<sequence>MPSPSLTLPSRWIAALLVVGIAGVLAFVVVQAKEGDGPDQCGADRIAADSPLLDPAGMKQQPDARLDKLAAAVGAMGAPFGPVRAGIGYNYDQYLHLYGVTGGVLAWTKNNAPVTMIDQADLRARWSLRPVGKRTAWDASDDSFLLLDLDKTKRTRVSSYGLDDGAQRWCIRLANAQVEGDPVSTTFLDGGDVLTALRSSSGITVTRLSGDTGKKEWDHGFKGADRADFLGQLGEDTALVGGHEESGLVGPGPAEAEPVLTAFSTKDGEEVWTWTPADGSLAHVVGAADGRVVVMVSVHGGYELLALDDEDGSELWRTPTKGDAHEATLRGGTIVTKSVVGLDGYDADTGALSWRFPTPTDRTYFPYGFVLGQMPSLDADHVLLPRTEALGVLDLRTGRQVAYPIPVDGVSTTYWPYQLLVTDSLLGVVTNTGAVVAQRE</sequence>
<comment type="caution">
    <text evidence="2">The sequence shown here is derived from an EMBL/GenBank/DDBJ whole genome shotgun (WGS) entry which is preliminary data.</text>
</comment>
<gene>
    <name evidence="2" type="ORF">EFK50_09215</name>
</gene>
<protein>
    <recommendedName>
        <fullName evidence="1">Pyrrolo-quinoline quinone repeat domain-containing protein</fullName>
    </recommendedName>
</protein>
<organism evidence="2 3">
    <name type="scientific">Nocardioides marmoriginsengisoli</name>
    <dbReference type="NCBI Taxonomy" id="661483"/>
    <lineage>
        <taxon>Bacteria</taxon>
        <taxon>Bacillati</taxon>
        <taxon>Actinomycetota</taxon>
        <taxon>Actinomycetes</taxon>
        <taxon>Propionibacteriales</taxon>
        <taxon>Nocardioidaceae</taxon>
        <taxon>Nocardioides</taxon>
    </lineage>
</organism>
<dbReference type="SUPFAM" id="SSF50998">
    <property type="entry name" value="Quinoprotein alcohol dehydrogenase-like"/>
    <property type="match status" value="1"/>
</dbReference>
<dbReference type="InterPro" id="IPR011047">
    <property type="entry name" value="Quinoprotein_ADH-like_sf"/>
</dbReference>
<dbReference type="RefSeq" id="WP_123227293.1">
    <property type="nucleotide sequence ID" value="NZ_RJSE01000007.1"/>
</dbReference>
<dbReference type="EMBL" id="RJSE01000007">
    <property type="protein sequence ID" value="RNL61998.1"/>
    <property type="molecule type" value="Genomic_DNA"/>
</dbReference>